<dbReference type="Proteomes" id="UP000016960">
    <property type="component" value="Unassembled WGS sequence"/>
</dbReference>
<sequence length="364" mass="39799">MHDADRQLASYNYELPPEQIAQVPLTPRDSSRLLVLPSPTERVHAHFHTLPDWLQANDLLVLNDTRVLPARLYGRKSTGTMVEVLLLEQQGPEKWLALVKPGRRLPTGSAIAFNPPDAGLQATVVDRDESTGGRVLHFTVPDGRSFEEVLAQCGRVPLPPYVKSTAARPEQYQTVYAQRVGAIAAPTAGLHFTEDLLQRLGARGIQQARVTLHVGLGTFRPVETDDITAHAMHSEWLEVPAATVEQIERARSNGGRIIAVGTTVVRALEGAAAEGGQLVPFSGKTNLFIFPGYQPRVVDGLITNFHLPKSSLLMLVSAFIGRPRLLSLYEEAIAQGYRFYSFGDAMAILPAATLQESTPHDVVD</sequence>
<evidence type="ECO:0000256" key="8">
    <source>
        <dbReference type="ARBA" id="ARBA00052751"/>
    </source>
</evidence>
<dbReference type="PATRIC" id="fig|582515.4.peg.4097"/>
<dbReference type="NCBIfam" id="TIGR00113">
    <property type="entry name" value="queA"/>
    <property type="match status" value="1"/>
</dbReference>
<comment type="function">
    <text evidence="13">Transfers and isomerizes the ribose moiety from AdoMet to the 7-aminomethyl group of 7-deazaguanine (preQ1-tRNA) to give epoxyqueuosine (oQ-tRNA).</text>
</comment>
<dbReference type="UniPathway" id="UPA00392"/>
<dbReference type="STRING" id="582515.KR51_00036380"/>
<comment type="similarity">
    <text evidence="9 13">Belongs to the QueA family.</text>
</comment>
<dbReference type="GO" id="GO:0008616">
    <property type="term" value="P:tRNA queuosine(34) biosynthetic process"/>
    <property type="evidence" value="ECO:0007669"/>
    <property type="project" value="UniProtKB-UniRule"/>
</dbReference>
<reference evidence="14 15" key="1">
    <citation type="submission" date="2013-05" db="EMBL/GenBank/DDBJ databases">
        <title>Draft genome sequence of Rubidibacter lacunae KORDI 51-2.</title>
        <authorList>
            <person name="Choi D.H."/>
            <person name="Noh J.H."/>
            <person name="Kwon K.-K."/>
            <person name="Lee J.-H."/>
            <person name="Ryu J.-Y."/>
        </authorList>
    </citation>
    <scope>NUCLEOTIDE SEQUENCE [LARGE SCALE GENOMIC DNA]</scope>
    <source>
        <strain evidence="14 15">KORDI 51-2</strain>
    </source>
</reference>
<dbReference type="InterPro" id="IPR036100">
    <property type="entry name" value="QueA_sf"/>
</dbReference>
<dbReference type="FunCoup" id="U5DE05">
    <property type="interactions" value="291"/>
</dbReference>
<name>U5DE05_9CHRO</name>
<dbReference type="GO" id="GO:0051075">
    <property type="term" value="F:S-adenosylmethionine:tRNA ribosyltransferase-isomerase activity"/>
    <property type="evidence" value="ECO:0007669"/>
    <property type="project" value="UniProtKB-EC"/>
</dbReference>
<evidence type="ECO:0000256" key="1">
    <source>
        <dbReference type="ARBA" id="ARBA00004496"/>
    </source>
</evidence>
<keyword evidence="7 13" id="KW-0671">Queuosine biosynthesis</keyword>
<dbReference type="HAMAP" id="MF_00113">
    <property type="entry name" value="QueA"/>
    <property type="match status" value="1"/>
</dbReference>
<proteinExistence type="inferred from homology"/>
<evidence type="ECO:0000256" key="3">
    <source>
        <dbReference type="ARBA" id="ARBA00011245"/>
    </source>
</evidence>
<evidence type="ECO:0000256" key="6">
    <source>
        <dbReference type="ARBA" id="ARBA00022691"/>
    </source>
</evidence>
<evidence type="ECO:0000256" key="12">
    <source>
        <dbReference type="ARBA" id="ARBA00076160"/>
    </source>
</evidence>
<keyword evidence="5 13" id="KW-0808">Transferase</keyword>
<dbReference type="Pfam" id="PF02547">
    <property type="entry name" value="Queuosine_synth"/>
    <property type="match status" value="1"/>
</dbReference>
<evidence type="ECO:0000256" key="10">
    <source>
        <dbReference type="ARBA" id="ARBA00066503"/>
    </source>
</evidence>
<dbReference type="NCBIfam" id="NF001140">
    <property type="entry name" value="PRK00147.1"/>
    <property type="match status" value="1"/>
</dbReference>
<evidence type="ECO:0000313" key="14">
    <source>
        <dbReference type="EMBL" id="ERN39856.1"/>
    </source>
</evidence>
<evidence type="ECO:0000256" key="5">
    <source>
        <dbReference type="ARBA" id="ARBA00022679"/>
    </source>
</evidence>
<comment type="catalytic activity">
    <reaction evidence="8 13">
        <text>7-aminomethyl-7-carbaguanosine(34) in tRNA + S-adenosyl-L-methionine = epoxyqueuosine(34) in tRNA + adenine + L-methionine + 2 H(+)</text>
        <dbReference type="Rhea" id="RHEA:32155"/>
        <dbReference type="Rhea" id="RHEA-COMP:10342"/>
        <dbReference type="Rhea" id="RHEA-COMP:18582"/>
        <dbReference type="ChEBI" id="CHEBI:15378"/>
        <dbReference type="ChEBI" id="CHEBI:16708"/>
        <dbReference type="ChEBI" id="CHEBI:57844"/>
        <dbReference type="ChEBI" id="CHEBI:59789"/>
        <dbReference type="ChEBI" id="CHEBI:82833"/>
        <dbReference type="ChEBI" id="CHEBI:194443"/>
        <dbReference type="EC" id="2.4.99.17"/>
    </reaction>
</comment>
<keyword evidence="15" id="KW-1185">Reference proteome</keyword>
<keyword evidence="4 13" id="KW-0963">Cytoplasm</keyword>
<dbReference type="PANTHER" id="PTHR30307">
    <property type="entry name" value="S-ADENOSYLMETHIONINE:TRNA RIBOSYLTRANSFERASE-ISOMERASE"/>
    <property type="match status" value="1"/>
</dbReference>
<evidence type="ECO:0000256" key="13">
    <source>
        <dbReference type="HAMAP-Rule" id="MF_00113"/>
    </source>
</evidence>
<evidence type="ECO:0000256" key="7">
    <source>
        <dbReference type="ARBA" id="ARBA00022785"/>
    </source>
</evidence>
<dbReference type="OrthoDB" id="9805933at2"/>
<dbReference type="FunFam" id="3.40.1780.10:FF:000001">
    <property type="entry name" value="S-adenosylmethionine:tRNA ribosyltransferase-isomerase"/>
    <property type="match status" value="1"/>
</dbReference>
<dbReference type="Gene3D" id="3.40.1780.10">
    <property type="entry name" value="QueA-like"/>
    <property type="match status" value="1"/>
</dbReference>
<dbReference type="FunFam" id="2.40.10.240:FF:000002">
    <property type="entry name" value="S-adenosylmethionine:tRNA ribosyltransferase-isomerase"/>
    <property type="match status" value="1"/>
</dbReference>
<dbReference type="EMBL" id="ASSJ01000085">
    <property type="protein sequence ID" value="ERN39856.1"/>
    <property type="molecule type" value="Genomic_DNA"/>
</dbReference>
<dbReference type="InParanoid" id="U5DE05"/>
<dbReference type="InterPro" id="IPR003699">
    <property type="entry name" value="QueA"/>
</dbReference>
<evidence type="ECO:0000256" key="4">
    <source>
        <dbReference type="ARBA" id="ARBA00022490"/>
    </source>
</evidence>
<protein>
    <recommendedName>
        <fullName evidence="11 13">S-adenosylmethionine:tRNA ribosyltransferase-isomerase</fullName>
        <ecNumber evidence="10 13">2.4.99.17</ecNumber>
    </recommendedName>
    <alternativeName>
        <fullName evidence="12 13">Queuosine biosynthesis protein QueA</fullName>
    </alternativeName>
</protein>
<dbReference type="InterPro" id="IPR042119">
    <property type="entry name" value="QueA_dom2"/>
</dbReference>
<dbReference type="GO" id="GO:0005737">
    <property type="term" value="C:cytoplasm"/>
    <property type="evidence" value="ECO:0007669"/>
    <property type="project" value="UniProtKB-SubCell"/>
</dbReference>
<evidence type="ECO:0000256" key="11">
    <source>
        <dbReference type="ARBA" id="ARBA00069325"/>
    </source>
</evidence>
<evidence type="ECO:0000313" key="15">
    <source>
        <dbReference type="Proteomes" id="UP000016960"/>
    </source>
</evidence>
<evidence type="ECO:0000256" key="9">
    <source>
        <dbReference type="ARBA" id="ARBA00061210"/>
    </source>
</evidence>
<dbReference type="EC" id="2.4.99.17" evidence="10 13"/>
<comment type="caution">
    <text evidence="14">The sequence shown here is derived from an EMBL/GenBank/DDBJ whole genome shotgun (WGS) entry which is preliminary data.</text>
</comment>
<comment type="pathway">
    <text evidence="2 13">tRNA modification; tRNA-queuosine biosynthesis.</text>
</comment>
<dbReference type="Gene3D" id="2.40.10.240">
    <property type="entry name" value="QueA-like"/>
    <property type="match status" value="1"/>
</dbReference>
<dbReference type="InterPro" id="IPR042118">
    <property type="entry name" value="QueA_dom1"/>
</dbReference>
<dbReference type="PANTHER" id="PTHR30307:SF0">
    <property type="entry name" value="S-ADENOSYLMETHIONINE:TRNA RIBOSYLTRANSFERASE-ISOMERASE"/>
    <property type="match status" value="1"/>
</dbReference>
<comment type="subcellular location">
    <subcellularLocation>
        <location evidence="1 13">Cytoplasm</location>
    </subcellularLocation>
</comment>
<dbReference type="AlphaFoldDB" id="U5DE05"/>
<organism evidence="14 15">
    <name type="scientific">Rubidibacter lacunae KORDI 51-2</name>
    <dbReference type="NCBI Taxonomy" id="582515"/>
    <lineage>
        <taxon>Bacteria</taxon>
        <taxon>Bacillati</taxon>
        <taxon>Cyanobacteriota</taxon>
        <taxon>Cyanophyceae</taxon>
        <taxon>Oscillatoriophycideae</taxon>
        <taxon>Chroococcales</taxon>
        <taxon>Aphanothecaceae</taxon>
        <taxon>Rubidibacter</taxon>
    </lineage>
</organism>
<dbReference type="SUPFAM" id="SSF111337">
    <property type="entry name" value="QueA-like"/>
    <property type="match status" value="1"/>
</dbReference>
<comment type="subunit">
    <text evidence="3 13">Monomer.</text>
</comment>
<keyword evidence="14" id="KW-0413">Isomerase</keyword>
<keyword evidence="6 13" id="KW-0949">S-adenosyl-L-methionine</keyword>
<dbReference type="eggNOG" id="COG0809">
    <property type="taxonomic scope" value="Bacteria"/>
</dbReference>
<accession>U5DE05</accession>
<evidence type="ECO:0000256" key="2">
    <source>
        <dbReference type="ARBA" id="ARBA00004691"/>
    </source>
</evidence>
<dbReference type="RefSeq" id="WP_022609274.1">
    <property type="nucleotide sequence ID" value="NZ_ASSJ01000085.1"/>
</dbReference>
<gene>
    <name evidence="13" type="primary">queA</name>
    <name evidence="14" type="ORF">KR51_00036380</name>
</gene>